<feature type="region of interest" description="Disordered" evidence="2">
    <location>
        <begin position="30"/>
        <end position="51"/>
    </location>
</feature>
<evidence type="ECO:0000256" key="2">
    <source>
        <dbReference type="SAM" id="MobiDB-lite"/>
    </source>
</evidence>
<dbReference type="InterPro" id="IPR025753">
    <property type="entry name" value="AAA_N_dom"/>
</dbReference>
<name>A0A803QM50_CANSA</name>
<feature type="domain" description="AAA-type ATPase N-terminal" evidence="3">
    <location>
        <begin position="176"/>
        <end position="259"/>
    </location>
</feature>
<organism evidence="4 5">
    <name type="scientific">Cannabis sativa</name>
    <name type="common">Hemp</name>
    <name type="synonym">Marijuana</name>
    <dbReference type="NCBI Taxonomy" id="3483"/>
    <lineage>
        <taxon>Eukaryota</taxon>
        <taxon>Viridiplantae</taxon>
        <taxon>Streptophyta</taxon>
        <taxon>Embryophyta</taxon>
        <taxon>Tracheophyta</taxon>
        <taxon>Spermatophyta</taxon>
        <taxon>Magnoliopsida</taxon>
        <taxon>eudicotyledons</taxon>
        <taxon>Gunneridae</taxon>
        <taxon>Pentapetalae</taxon>
        <taxon>rosids</taxon>
        <taxon>fabids</taxon>
        <taxon>Rosales</taxon>
        <taxon>Cannabaceae</taxon>
        <taxon>Cannabis</taxon>
    </lineage>
</organism>
<reference evidence="4" key="1">
    <citation type="submission" date="2021-03" db="UniProtKB">
        <authorList>
            <consortium name="EnsemblPlants"/>
        </authorList>
    </citation>
    <scope>IDENTIFICATION</scope>
</reference>
<proteinExistence type="predicted"/>
<dbReference type="Pfam" id="PF14363">
    <property type="entry name" value="AAA_assoc"/>
    <property type="match status" value="2"/>
</dbReference>
<protein>
    <recommendedName>
        <fullName evidence="3">AAA-type ATPase N-terminal domain-containing protein</fullName>
    </recommendedName>
</protein>
<dbReference type="EnsemblPlants" id="evm.model.10.2111">
    <property type="protein sequence ID" value="cds.evm.model.10.2111"/>
    <property type="gene ID" value="evm.TU.10.2111"/>
</dbReference>
<dbReference type="Gramene" id="evm.model.10.2111">
    <property type="protein sequence ID" value="cds.evm.model.10.2111"/>
    <property type="gene ID" value="evm.TU.10.2111"/>
</dbReference>
<evidence type="ECO:0000256" key="1">
    <source>
        <dbReference type="ARBA" id="ARBA00022801"/>
    </source>
</evidence>
<dbReference type="AlphaFoldDB" id="A0A803QM50"/>
<dbReference type="PANTHER" id="PTHR23070">
    <property type="entry name" value="BCS1 AAA-TYPE ATPASE"/>
    <property type="match status" value="1"/>
</dbReference>
<sequence>MPKSDEDDAYMCLKNLVDVIENAKEEAVKKQAEDEEAKLKDKEDEKVKTEKEKLEKENKIVGLVYPYIHITFNEYSGDRFKRSEVYLAIQNYLSTNSTARAKRLKADDVKDTKSLVLTLADNEEVTDDFQGVKLWWTSYKAPQNSTFSWYPNSDEKRYYRLTFHRRHRELITTTYLSHLVQEGKTIAIKNRQRKLYTNGSGESEVYTAIQNYLSANSSSRAKRLRANDIKDNKSLVLSLDDNEEVTEEFQGIKLWWTSSKKIPQGSSNPFYPNSDEKRYFKLTFHRTHRQLITESFLAHASRR</sequence>
<dbReference type="Proteomes" id="UP000596661">
    <property type="component" value="Unassembled WGS sequence"/>
</dbReference>
<dbReference type="EMBL" id="UZAU01000832">
    <property type="status" value="NOT_ANNOTATED_CDS"/>
    <property type="molecule type" value="Genomic_DNA"/>
</dbReference>
<accession>A0A803QM50</accession>
<evidence type="ECO:0000313" key="4">
    <source>
        <dbReference type="EnsemblPlants" id="cds.evm.model.10.2111"/>
    </source>
</evidence>
<evidence type="ECO:0000259" key="3">
    <source>
        <dbReference type="Pfam" id="PF14363"/>
    </source>
</evidence>
<keyword evidence="5" id="KW-1185">Reference proteome</keyword>
<dbReference type="GO" id="GO:0016787">
    <property type="term" value="F:hydrolase activity"/>
    <property type="evidence" value="ECO:0007669"/>
    <property type="project" value="UniProtKB-KW"/>
</dbReference>
<feature type="domain" description="AAA-type ATPase N-terminal" evidence="3">
    <location>
        <begin position="58"/>
        <end position="139"/>
    </location>
</feature>
<dbReference type="InterPro" id="IPR050747">
    <property type="entry name" value="Mitochondrial_chaperone_BCS1"/>
</dbReference>
<keyword evidence="1" id="KW-0378">Hydrolase</keyword>
<evidence type="ECO:0000313" key="5">
    <source>
        <dbReference type="Proteomes" id="UP000596661"/>
    </source>
</evidence>